<accession>A0A4V6PWN8</accession>
<dbReference type="Pfam" id="PF22765">
    <property type="entry name" value="DUF7010"/>
    <property type="match status" value="1"/>
</dbReference>
<dbReference type="EMBL" id="SNYM01000015">
    <property type="protein sequence ID" value="TDQ46027.1"/>
    <property type="molecule type" value="Genomic_DNA"/>
</dbReference>
<feature type="transmembrane region" description="Helical" evidence="1">
    <location>
        <begin position="12"/>
        <end position="37"/>
    </location>
</feature>
<dbReference type="RefSeq" id="WP_133592102.1">
    <property type="nucleotide sequence ID" value="NZ_CP037953.1"/>
</dbReference>
<sequence>MDIQQAQSNMRSAYFGGGPGVAVSGLVWLAAGVVAMLHSPRTAMLTLFFGGMAIHPLGVLLTKLMGRSGQHQKGSPLAHLAMESTAILLLGVFIAFTAAQAKVEWFFPVMLIIIGGRYLLFQSMYGMRVYWTLGLVLAGAGVAAILTNPGIATTALLGGGIEVIAALFILLQQRQTQSASTAEQNNAG</sequence>
<evidence type="ECO:0000313" key="2">
    <source>
        <dbReference type="EMBL" id="TDQ46027.1"/>
    </source>
</evidence>
<feature type="transmembrane region" description="Helical" evidence="1">
    <location>
        <begin position="77"/>
        <end position="99"/>
    </location>
</feature>
<keyword evidence="1" id="KW-1133">Transmembrane helix</keyword>
<feature type="transmembrane region" description="Helical" evidence="1">
    <location>
        <begin position="105"/>
        <end position="121"/>
    </location>
</feature>
<reference evidence="2 3" key="1">
    <citation type="submission" date="2019-03" db="EMBL/GenBank/DDBJ databases">
        <title>Genomic Encyclopedia of Type Strains, Phase IV (KMG-IV): sequencing the most valuable type-strain genomes for metagenomic binning, comparative biology and taxonomic classification.</title>
        <authorList>
            <person name="Goeker M."/>
        </authorList>
    </citation>
    <scope>NUCLEOTIDE SEQUENCE [LARGE SCALE GENOMIC DNA]</scope>
    <source>
        <strain evidence="2 3">DSM 103792</strain>
    </source>
</reference>
<feature type="transmembrane region" description="Helical" evidence="1">
    <location>
        <begin position="43"/>
        <end position="65"/>
    </location>
</feature>
<evidence type="ECO:0000256" key="1">
    <source>
        <dbReference type="SAM" id="Phobius"/>
    </source>
</evidence>
<proteinExistence type="predicted"/>
<comment type="caution">
    <text evidence="2">The sequence shown here is derived from an EMBL/GenBank/DDBJ whole genome shotgun (WGS) entry which is preliminary data.</text>
</comment>
<keyword evidence="1" id="KW-0472">Membrane</keyword>
<name>A0A4V6PWN8_9GAMM</name>
<evidence type="ECO:0000313" key="3">
    <source>
        <dbReference type="Proteomes" id="UP000295375"/>
    </source>
</evidence>
<keyword evidence="3" id="KW-1185">Reference proteome</keyword>
<dbReference type="Proteomes" id="UP000295375">
    <property type="component" value="Unassembled WGS sequence"/>
</dbReference>
<gene>
    <name evidence="2" type="ORF">EV696_11521</name>
</gene>
<protein>
    <submittedName>
        <fullName evidence="2">Uncharacterized protein</fullName>
    </submittedName>
</protein>
<organism evidence="2 3">
    <name type="scientific">Permianibacter aggregans</name>
    <dbReference type="NCBI Taxonomy" id="1510150"/>
    <lineage>
        <taxon>Bacteria</taxon>
        <taxon>Pseudomonadati</taxon>
        <taxon>Pseudomonadota</taxon>
        <taxon>Gammaproteobacteria</taxon>
        <taxon>Pseudomonadales</taxon>
        <taxon>Pseudomonadaceae</taxon>
        <taxon>Permianibacter</taxon>
    </lineage>
</organism>
<feature type="transmembrane region" description="Helical" evidence="1">
    <location>
        <begin position="152"/>
        <end position="171"/>
    </location>
</feature>
<feature type="transmembrane region" description="Helical" evidence="1">
    <location>
        <begin position="128"/>
        <end position="146"/>
    </location>
</feature>
<dbReference type="OrthoDB" id="5114860at2"/>
<dbReference type="InterPro" id="IPR053824">
    <property type="entry name" value="DUF7010"/>
</dbReference>
<keyword evidence="1" id="KW-0812">Transmembrane</keyword>
<dbReference type="AlphaFoldDB" id="A0A4V6PWN8"/>